<dbReference type="STRING" id="1227493.C483_04559"/>
<dbReference type="CDD" id="cd06061">
    <property type="entry name" value="PurM-like1"/>
    <property type="match status" value="1"/>
</dbReference>
<dbReference type="Gene3D" id="3.90.650.10">
    <property type="entry name" value="PurM-like C-terminal domain"/>
    <property type="match status" value="1"/>
</dbReference>
<dbReference type="Pfam" id="PF00586">
    <property type="entry name" value="AIRS"/>
    <property type="match status" value="1"/>
</dbReference>
<dbReference type="PIRSF" id="PIRSF005644">
    <property type="entry name" value="Hdrgns_mtr_HypE"/>
    <property type="match status" value="1"/>
</dbReference>
<name>M0A6E1_9EURY</name>
<evidence type="ECO:0000256" key="1">
    <source>
        <dbReference type="ARBA" id="ARBA00006243"/>
    </source>
</evidence>
<feature type="region of interest" description="Disordered" evidence="2">
    <location>
        <begin position="290"/>
        <end position="325"/>
    </location>
</feature>
<dbReference type="OrthoDB" id="31494at2157"/>
<dbReference type="PATRIC" id="fig|1227493.4.peg.876"/>
<dbReference type="PANTHER" id="PTHR30303">
    <property type="entry name" value="HYDROGENASE ISOENZYMES FORMATION PROTEIN HYPE"/>
    <property type="match status" value="1"/>
</dbReference>
<dbReference type="EMBL" id="AOIM01000013">
    <property type="protein sequence ID" value="ELY93921.1"/>
    <property type="molecule type" value="Genomic_DNA"/>
</dbReference>
<accession>M0A6E1</accession>
<keyword evidence="6" id="KW-1185">Reference proteome</keyword>
<feature type="domain" description="PurM-like C-terminal" evidence="4">
    <location>
        <begin position="147"/>
        <end position="296"/>
    </location>
</feature>
<evidence type="ECO:0000259" key="3">
    <source>
        <dbReference type="Pfam" id="PF00586"/>
    </source>
</evidence>
<evidence type="ECO:0000259" key="4">
    <source>
        <dbReference type="Pfam" id="PF02769"/>
    </source>
</evidence>
<evidence type="ECO:0000313" key="6">
    <source>
        <dbReference type="Proteomes" id="UP000011519"/>
    </source>
</evidence>
<comment type="caution">
    <text evidence="5">The sequence shown here is derived from an EMBL/GenBank/DDBJ whole genome shotgun (WGS) entry which is preliminary data.</text>
</comment>
<comment type="similarity">
    <text evidence="1">Belongs to the HypE family.</text>
</comment>
<dbReference type="RefSeq" id="WP_006652158.1">
    <property type="nucleotide sequence ID" value="NZ_AOIM01000013.1"/>
</dbReference>
<dbReference type="GO" id="GO:0051604">
    <property type="term" value="P:protein maturation"/>
    <property type="evidence" value="ECO:0007669"/>
    <property type="project" value="TreeGrafter"/>
</dbReference>
<gene>
    <name evidence="5" type="ORF">C483_04559</name>
</gene>
<dbReference type="InterPro" id="IPR036921">
    <property type="entry name" value="PurM-like_N_sf"/>
</dbReference>
<dbReference type="Proteomes" id="UP000011519">
    <property type="component" value="Unassembled WGS sequence"/>
</dbReference>
<dbReference type="SUPFAM" id="SSF56042">
    <property type="entry name" value="PurM C-terminal domain-like"/>
    <property type="match status" value="1"/>
</dbReference>
<dbReference type="Pfam" id="PF02769">
    <property type="entry name" value="AIRS_C"/>
    <property type="match status" value="1"/>
</dbReference>
<organism evidence="5 6">
    <name type="scientific">Natrialba hulunbeirensis JCM 10989</name>
    <dbReference type="NCBI Taxonomy" id="1227493"/>
    <lineage>
        <taxon>Archaea</taxon>
        <taxon>Methanobacteriati</taxon>
        <taxon>Methanobacteriota</taxon>
        <taxon>Stenosarchaea group</taxon>
        <taxon>Halobacteria</taxon>
        <taxon>Halobacteriales</taxon>
        <taxon>Natrialbaceae</taxon>
        <taxon>Natrialba</taxon>
    </lineage>
</organism>
<proteinExistence type="inferred from homology"/>
<dbReference type="InterPro" id="IPR011854">
    <property type="entry name" value="HypE"/>
</dbReference>
<dbReference type="InterPro" id="IPR010918">
    <property type="entry name" value="PurM-like_C_dom"/>
</dbReference>
<dbReference type="Gene3D" id="3.30.1330.10">
    <property type="entry name" value="PurM-like, N-terminal domain"/>
    <property type="match status" value="1"/>
</dbReference>
<protein>
    <submittedName>
        <fullName evidence="5">AIR synthase-like protein domain-containing protein</fullName>
    </submittedName>
</protein>
<dbReference type="SUPFAM" id="SSF55326">
    <property type="entry name" value="PurM N-terminal domain-like"/>
    <property type="match status" value="1"/>
</dbReference>
<reference evidence="5 6" key="1">
    <citation type="journal article" date="2014" name="PLoS Genet.">
        <title>Phylogenetically driven sequencing of extremely halophilic archaea reveals strategies for static and dynamic osmo-response.</title>
        <authorList>
            <person name="Becker E.A."/>
            <person name="Seitzer P.M."/>
            <person name="Tritt A."/>
            <person name="Larsen D."/>
            <person name="Krusor M."/>
            <person name="Yao A.I."/>
            <person name="Wu D."/>
            <person name="Madern D."/>
            <person name="Eisen J.A."/>
            <person name="Darling A.E."/>
            <person name="Facciotti M.T."/>
        </authorList>
    </citation>
    <scope>NUCLEOTIDE SEQUENCE [LARGE SCALE GENOMIC DNA]</scope>
    <source>
        <strain evidence="5 6">JCM 10989</strain>
    </source>
</reference>
<sequence>MPGKVSPDDLLAHVFDRTGADADETILQGPADGEDAAAIDWPGGTLVVSSDPISLAASQVGSLGVYVACNDVAASGADPRWLTVVILLPDESVPIETITTDLDTAASEVGASIVGGHSEYVDQLERPLVSLTAMGAAERFVPTGGAEPGDRVIVTKAAGVEGTAILAADFGDELDVDEATRNRAESFLEEISIVPDARIVREFATAMHDPTEGGVAAGLLELARASDARLEVDADAIPVRGETAQLCAAADVDPLRIFGSGALLATVPDDSAEACLQALSDAGIEAESIGVVRNRDTDTDPDPDGEPALDLGGETITEPIQDDLYPLWEAADAAQDE</sequence>
<evidence type="ECO:0000313" key="5">
    <source>
        <dbReference type="EMBL" id="ELY93921.1"/>
    </source>
</evidence>
<dbReference type="InterPro" id="IPR016188">
    <property type="entry name" value="PurM-like_N"/>
</dbReference>
<evidence type="ECO:0000256" key="2">
    <source>
        <dbReference type="SAM" id="MobiDB-lite"/>
    </source>
</evidence>
<feature type="domain" description="PurM-like N-terminal" evidence="3">
    <location>
        <begin position="33"/>
        <end position="136"/>
    </location>
</feature>
<dbReference type="InterPro" id="IPR036676">
    <property type="entry name" value="PurM-like_C_sf"/>
</dbReference>
<dbReference type="AlphaFoldDB" id="M0A6E1"/>
<dbReference type="PANTHER" id="PTHR30303:SF4">
    <property type="entry name" value="HYDROGENASE EXPRESSION_FORMATION PROTEIN HYPE"/>
    <property type="match status" value="1"/>
</dbReference>